<evidence type="ECO:0000259" key="1">
    <source>
        <dbReference type="SMART" id="SM00343"/>
    </source>
</evidence>
<gene>
    <name evidence="2" type="ORF">KPH14_001021</name>
</gene>
<dbReference type="Proteomes" id="UP001258017">
    <property type="component" value="Unassembled WGS sequence"/>
</dbReference>
<dbReference type="GO" id="GO:0008270">
    <property type="term" value="F:zinc ion binding"/>
    <property type="evidence" value="ECO:0007669"/>
    <property type="project" value="InterPro"/>
</dbReference>
<dbReference type="Gene3D" id="4.10.60.10">
    <property type="entry name" value="Zinc finger, CCHC-type"/>
    <property type="match status" value="1"/>
</dbReference>
<sequence>MGIGVTKVQEIKNGSIIIGCRDEIEREKLRAAAKEELKEKYKVEVPRVGLPKIKIVGVDTDEAEMNDNEILKALCNQNNLETGGEGHEQKVIYKYINKMNGKMNIILQVNNKNFEEIILTGRLNLGYRRYKVEEYVSIVQCFNCWGYGHMASRCKKNGNCRKCGEEHKEKECKETEPICINCTNRMNKYNITDTNIKHVANDRKCPCYLKIINKEKGKIRYEDI</sequence>
<evidence type="ECO:0000313" key="3">
    <source>
        <dbReference type="Proteomes" id="UP001258017"/>
    </source>
</evidence>
<proteinExistence type="predicted"/>
<dbReference type="InterPro" id="IPR001878">
    <property type="entry name" value="Znf_CCHC"/>
</dbReference>
<dbReference type="EMBL" id="JAIFRP010000498">
    <property type="protein sequence ID" value="KAK2578236.1"/>
    <property type="molecule type" value="Genomic_DNA"/>
</dbReference>
<reference evidence="2" key="1">
    <citation type="submission" date="2021-08" db="EMBL/GenBank/DDBJ databases">
        <authorList>
            <person name="Misof B."/>
            <person name="Oliver O."/>
            <person name="Podsiadlowski L."/>
            <person name="Donath A."/>
            <person name="Peters R."/>
            <person name="Mayer C."/>
            <person name="Rust J."/>
            <person name="Gunkel S."/>
            <person name="Lesny P."/>
            <person name="Martin S."/>
            <person name="Oeyen J.P."/>
            <person name="Petersen M."/>
            <person name="Panagiotis P."/>
            <person name="Wilbrandt J."/>
            <person name="Tanja T."/>
        </authorList>
    </citation>
    <scope>NUCLEOTIDE SEQUENCE</scope>
    <source>
        <strain evidence="2">GBR_01_08_01A</strain>
        <tissue evidence="2">Thorax + abdomen</tissue>
    </source>
</reference>
<feature type="domain" description="CCHC-type" evidence="1">
    <location>
        <begin position="159"/>
        <end position="174"/>
    </location>
</feature>
<dbReference type="AlphaFoldDB" id="A0AAD9VKM3"/>
<keyword evidence="3" id="KW-1185">Reference proteome</keyword>
<feature type="domain" description="CCHC-type" evidence="1">
    <location>
        <begin position="140"/>
        <end position="156"/>
    </location>
</feature>
<accession>A0AAD9VKM3</accession>
<organism evidence="2 3">
    <name type="scientific">Odynerus spinipes</name>
    <dbReference type="NCBI Taxonomy" id="1348599"/>
    <lineage>
        <taxon>Eukaryota</taxon>
        <taxon>Metazoa</taxon>
        <taxon>Ecdysozoa</taxon>
        <taxon>Arthropoda</taxon>
        <taxon>Hexapoda</taxon>
        <taxon>Insecta</taxon>
        <taxon>Pterygota</taxon>
        <taxon>Neoptera</taxon>
        <taxon>Endopterygota</taxon>
        <taxon>Hymenoptera</taxon>
        <taxon>Apocrita</taxon>
        <taxon>Aculeata</taxon>
        <taxon>Vespoidea</taxon>
        <taxon>Vespidae</taxon>
        <taxon>Eumeninae</taxon>
        <taxon>Odynerus</taxon>
    </lineage>
</organism>
<name>A0AAD9VKM3_9HYME</name>
<reference evidence="2" key="2">
    <citation type="journal article" date="2023" name="Commun. Biol.">
        <title>Intrasexual cuticular hydrocarbon dimorphism in a wasp sheds light on hydrocarbon biosynthesis genes in Hymenoptera.</title>
        <authorList>
            <person name="Moris V.C."/>
            <person name="Podsiadlowski L."/>
            <person name="Martin S."/>
            <person name="Oeyen J.P."/>
            <person name="Donath A."/>
            <person name="Petersen M."/>
            <person name="Wilbrandt J."/>
            <person name="Misof B."/>
            <person name="Liedtke D."/>
            <person name="Thamm M."/>
            <person name="Scheiner R."/>
            <person name="Schmitt T."/>
            <person name="Niehuis O."/>
        </authorList>
    </citation>
    <scope>NUCLEOTIDE SEQUENCE</scope>
    <source>
        <strain evidence="2">GBR_01_08_01A</strain>
    </source>
</reference>
<comment type="caution">
    <text evidence="2">The sequence shown here is derived from an EMBL/GenBank/DDBJ whole genome shotgun (WGS) entry which is preliminary data.</text>
</comment>
<protein>
    <recommendedName>
        <fullName evidence="1">CCHC-type domain-containing protein</fullName>
    </recommendedName>
</protein>
<evidence type="ECO:0000313" key="2">
    <source>
        <dbReference type="EMBL" id="KAK2578236.1"/>
    </source>
</evidence>
<dbReference type="SMART" id="SM00343">
    <property type="entry name" value="ZnF_C2HC"/>
    <property type="match status" value="2"/>
</dbReference>
<dbReference type="GO" id="GO:0003676">
    <property type="term" value="F:nucleic acid binding"/>
    <property type="evidence" value="ECO:0007669"/>
    <property type="project" value="InterPro"/>
</dbReference>